<dbReference type="InterPro" id="IPR001708">
    <property type="entry name" value="YidC/ALB3/OXA1/COX18"/>
</dbReference>
<evidence type="ECO:0000256" key="9">
    <source>
        <dbReference type="RuleBase" id="RU003945"/>
    </source>
</evidence>
<gene>
    <name evidence="13" type="ORF">A3I39_00920</name>
</gene>
<feature type="transmembrane region" description="Helical" evidence="11">
    <location>
        <begin position="199"/>
        <end position="221"/>
    </location>
</feature>
<dbReference type="PANTHER" id="PTHR12428:SF65">
    <property type="entry name" value="CYTOCHROME C OXIDASE ASSEMBLY PROTEIN COX18, MITOCHONDRIAL"/>
    <property type="match status" value="1"/>
</dbReference>
<evidence type="ECO:0000256" key="3">
    <source>
        <dbReference type="ARBA" id="ARBA00022475"/>
    </source>
</evidence>
<dbReference type="NCBIfam" id="TIGR03592">
    <property type="entry name" value="yidC_oxa1_cterm"/>
    <property type="match status" value="1"/>
</dbReference>
<dbReference type="GO" id="GO:0032977">
    <property type="term" value="F:membrane insertase activity"/>
    <property type="evidence" value="ECO:0007669"/>
    <property type="project" value="InterPro"/>
</dbReference>
<proteinExistence type="inferred from homology"/>
<feature type="domain" description="Membrane insertase YidC/Oxa/ALB C-terminal" evidence="12">
    <location>
        <begin position="31"/>
        <end position="235"/>
    </location>
</feature>
<accession>A0A1F8H7X3</accession>
<sequence length="248" mass="27797">MISTIFHTILYQPLLNALVFITSFVPGADIGIAVIVLTLIVKFILLPLTHKQITTQRKMKLVEKDLKGIREKHKDNKEEQTKQMLALYKEHGINPFAGFALILIQIPILLALFWVFTDGIPFKTEVLYSFVHLPANINSLFLGFLDLSAKSVWLALIVGASQYFQITLSLPPAPKHNPADGKPSFSDELGRSMSTNMRYVMPVFVAVISMGFPAVVALYWLTSNLFQIAHELVVRHKAKQLVTAPLTQ</sequence>
<comment type="caution">
    <text evidence="13">The sequence shown here is derived from an EMBL/GenBank/DDBJ whole genome shotgun (WGS) entry which is preliminary data.</text>
</comment>
<keyword evidence="7 11" id="KW-0472">Membrane</keyword>
<feature type="transmembrane region" description="Helical" evidence="11">
    <location>
        <begin position="92"/>
        <end position="114"/>
    </location>
</feature>
<evidence type="ECO:0000256" key="4">
    <source>
        <dbReference type="ARBA" id="ARBA00022692"/>
    </source>
</evidence>
<evidence type="ECO:0000256" key="10">
    <source>
        <dbReference type="SAM" id="Coils"/>
    </source>
</evidence>
<protein>
    <recommendedName>
        <fullName evidence="12">Membrane insertase YidC/Oxa/ALB C-terminal domain-containing protein</fullName>
    </recommendedName>
</protein>
<dbReference type="GO" id="GO:0051205">
    <property type="term" value="P:protein insertion into membrane"/>
    <property type="evidence" value="ECO:0007669"/>
    <property type="project" value="TreeGrafter"/>
</dbReference>
<dbReference type="InterPro" id="IPR047196">
    <property type="entry name" value="YidC_ALB_C"/>
</dbReference>
<reference evidence="13 14" key="1">
    <citation type="journal article" date="2016" name="Nat. Commun.">
        <title>Thousands of microbial genomes shed light on interconnected biogeochemical processes in an aquifer system.</title>
        <authorList>
            <person name="Anantharaman K."/>
            <person name="Brown C.T."/>
            <person name="Hug L.A."/>
            <person name="Sharon I."/>
            <person name="Castelle C.J."/>
            <person name="Probst A.J."/>
            <person name="Thomas B.C."/>
            <person name="Singh A."/>
            <person name="Wilkins M.J."/>
            <person name="Karaoz U."/>
            <person name="Brodie E.L."/>
            <person name="Williams K.H."/>
            <person name="Hubbard S.S."/>
            <person name="Banfield J.F."/>
        </authorList>
    </citation>
    <scope>NUCLEOTIDE SEQUENCE [LARGE SCALE GENOMIC DNA]</scope>
</reference>
<evidence type="ECO:0000256" key="8">
    <source>
        <dbReference type="ARBA" id="ARBA00023186"/>
    </source>
</evidence>
<comment type="similarity">
    <text evidence="9">Belongs to the OXA1/ALB3/YidC family.</text>
</comment>
<dbReference type="EMBL" id="MGKW01000025">
    <property type="protein sequence ID" value="OGN33691.1"/>
    <property type="molecule type" value="Genomic_DNA"/>
</dbReference>
<evidence type="ECO:0000256" key="6">
    <source>
        <dbReference type="ARBA" id="ARBA00022989"/>
    </source>
</evidence>
<feature type="transmembrane region" description="Helical" evidence="11">
    <location>
        <begin position="126"/>
        <end position="145"/>
    </location>
</feature>
<feature type="coiled-coil region" evidence="10">
    <location>
        <begin position="59"/>
        <end position="90"/>
    </location>
</feature>
<dbReference type="CDD" id="cd20070">
    <property type="entry name" value="5TM_YidC_Alb3"/>
    <property type="match status" value="1"/>
</dbReference>
<keyword evidence="5" id="KW-0653">Protein transport</keyword>
<dbReference type="Proteomes" id="UP000178155">
    <property type="component" value="Unassembled WGS sequence"/>
</dbReference>
<evidence type="ECO:0000256" key="11">
    <source>
        <dbReference type="SAM" id="Phobius"/>
    </source>
</evidence>
<dbReference type="GO" id="GO:0005886">
    <property type="term" value="C:plasma membrane"/>
    <property type="evidence" value="ECO:0007669"/>
    <property type="project" value="UniProtKB-SubCell"/>
</dbReference>
<name>A0A1F8H7X3_9BACT</name>
<keyword evidence="2" id="KW-0813">Transport</keyword>
<evidence type="ECO:0000256" key="5">
    <source>
        <dbReference type="ARBA" id="ARBA00022927"/>
    </source>
</evidence>
<evidence type="ECO:0000313" key="13">
    <source>
        <dbReference type="EMBL" id="OGN33691.1"/>
    </source>
</evidence>
<comment type="subcellular location">
    <subcellularLocation>
        <location evidence="1">Cell membrane</location>
        <topology evidence="1">Multi-pass membrane protein</topology>
    </subcellularLocation>
    <subcellularLocation>
        <location evidence="9">Membrane</location>
        <topology evidence="9">Multi-pass membrane protein</topology>
    </subcellularLocation>
</comment>
<dbReference type="GO" id="GO:0015031">
    <property type="term" value="P:protein transport"/>
    <property type="evidence" value="ECO:0007669"/>
    <property type="project" value="UniProtKB-KW"/>
</dbReference>
<evidence type="ECO:0000256" key="7">
    <source>
        <dbReference type="ARBA" id="ARBA00023136"/>
    </source>
</evidence>
<dbReference type="Pfam" id="PF02096">
    <property type="entry name" value="60KD_IMP"/>
    <property type="match status" value="1"/>
</dbReference>
<organism evidence="13 14">
    <name type="scientific">Candidatus Yanofskybacteria bacterium RIFCSPLOWO2_02_FULL_47_9b</name>
    <dbReference type="NCBI Taxonomy" id="1802708"/>
    <lineage>
        <taxon>Bacteria</taxon>
        <taxon>Candidatus Yanofskyibacteriota</taxon>
    </lineage>
</organism>
<keyword evidence="10" id="KW-0175">Coiled coil</keyword>
<dbReference type="PANTHER" id="PTHR12428">
    <property type="entry name" value="OXA1"/>
    <property type="match status" value="1"/>
</dbReference>
<evidence type="ECO:0000259" key="12">
    <source>
        <dbReference type="Pfam" id="PF02096"/>
    </source>
</evidence>
<evidence type="ECO:0000313" key="14">
    <source>
        <dbReference type="Proteomes" id="UP000178155"/>
    </source>
</evidence>
<dbReference type="InterPro" id="IPR028055">
    <property type="entry name" value="YidC/Oxa/ALB_C"/>
</dbReference>
<feature type="transmembrane region" description="Helical" evidence="11">
    <location>
        <begin position="30"/>
        <end position="49"/>
    </location>
</feature>
<evidence type="ECO:0000256" key="1">
    <source>
        <dbReference type="ARBA" id="ARBA00004651"/>
    </source>
</evidence>
<keyword evidence="8" id="KW-0143">Chaperone</keyword>
<keyword evidence="4 9" id="KW-0812">Transmembrane</keyword>
<evidence type="ECO:0000256" key="2">
    <source>
        <dbReference type="ARBA" id="ARBA00022448"/>
    </source>
</evidence>
<feature type="transmembrane region" description="Helical" evidence="11">
    <location>
        <begin position="152"/>
        <end position="170"/>
    </location>
</feature>
<dbReference type="AlphaFoldDB" id="A0A1F8H7X3"/>
<keyword evidence="3" id="KW-1003">Cell membrane</keyword>
<keyword evidence="6 11" id="KW-1133">Transmembrane helix</keyword>